<evidence type="ECO:0000256" key="1">
    <source>
        <dbReference type="SAM" id="Coils"/>
    </source>
</evidence>
<dbReference type="InterPro" id="IPR040930">
    <property type="entry name" value="AF-9_AHD"/>
</dbReference>
<dbReference type="PANTHER" id="PTHR47827:SF4">
    <property type="entry name" value="PROTEIN ENL"/>
    <property type="match status" value="1"/>
</dbReference>
<feature type="compositionally biased region" description="Low complexity" evidence="2">
    <location>
        <begin position="214"/>
        <end position="231"/>
    </location>
</feature>
<feature type="region of interest" description="Disordered" evidence="2">
    <location>
        <begin position="24"/>
        <end position="95"/>
    </location>
</feature>
<accession>A0A8T0B3Q8</accession>
<feature type="compositionally biased region" description="Low complexity" evidence="2">
    <location>
        <begin position="79"/>
        <end position="95"/>
    </location>
</feature>
<evidence type="ECO:0000259" key="3">
    <source>
        <dbReference type="Pfam" id="PF17793"/>
    </source>
</evidence>
<evidence type="ECO:0000313" key="5">
    <source>
        <dbReference type="Proteomes" id="UP000606274"/>
    </source>
</evidence>
<dbReference type="Proteomes" id="UP000606274">
    <property type="component" value="Unassembled WGS sequence"/>
</dbReference>
<feature type="compositionally biased region" description="Basic and acidic residues" evidence="2">
    <location>
        <begin position="189"/>
        <end position="211"/>
    </location>
</feature>
<protein>
    <recommendedName>
        <fullName evidence="3">AF-9 ANC1 homology domain-containing protein</fullName>
    </recommendedName>
</protein>
<dbReference type="EMBL" id="JABFDY010000012">
    <property type="protein sequence ID" value="KAF7700341.1"/>
    <property type="molecule type" value="Genomic_DNA"/>
</dbReference>
<gene>
    <name evidence="4" type="ORF">HF521_003299</name>
</gene>
<name>A0A8T0B3Q8_SILME</name>
<dbReference type="AlphaFoldDB" id="A0A8T0B3Q8"/>
<keyword evidence="1" id="KW-0175">Coiled coil</keyword>
<evidence type="ECO:0000256" key="2">
    <source>
        <dbReference type="SAM" id="MobiDB-lite"/>
    </source>
</evidence>
<dbReference type="Pfam" id="PF17793">
    <property type="entry name" value="AHD"/>
    <property type="match status" value="1"/>
</dbReference>
<keyword evidence="5" id="KW-1185">Reference proteome</keyword>
<proteinExistence type="predicted"/>
<evidence type="ECO:0000313" key="4">
    <source>
        <dbReference type="EMBL" id="KAF7700341.1"/>
    </source>
</evidence>
<sequence length="394" mass="45062">MVVHEEPGMMPRPGVDYSILSTVASSSVSDHKKIKTHPAMKELNKEKRKKHKHPKPSQGYREENGKSKTTPRAHEGGESMLEWPSSSSFSSRISTKTQVEAEVDFKEHKIYTRESRGGDGNKGGMQVELQAVNKRPSSSTDSFLRTKNLKSLKGYKEGCSINVSSIGVPLPHTCLEKKRAQEKKHWVKMRHETPEIKRPTNFDSNTEDKTFLRSVQSFQSTSSRSSSSSNSDPKFEPTQMHSRGPLHSMVEHVYIDNSDEVKMAMKDTTTIQDSCLFLDSDSYDIEDPHHHKQEQLPPIPKLNTNNLKILHKKNPDFSQRENVLQENKAYTEELVDLHRRLMALREKNTLQEIVNLIEKTGLFNITKTTFDFNLFSLDVPTVRKLQSYLRAKRS</sequence>
<dbReference type="OrthoDB" id="10053467at2759"/>
<feature type="domain" description="AF-9 ANC1 homology" evidence="3">
    <location>
        <begin position="330"/>
        <end position="389"/>
    </location>
</feature>
<dbReference type="GO" id="GO:0003682">
    <property type="term" value="F:chromatin binding"/>
    <property type="evidence" value="ECO:0007669"/>
    <property type="project" value="TreeGrafter"/>
</dbReference>
<feature type="region of interest" description="Disordered" evidence="2">
    <location>
        <begin position="186"/>
        <end position="247"/>
    </location>
</feature>
<feature type="compositionally biased region" description="Basic residues" evidence="2">
    <location>
        <begin position="46"/>
        <end position="55"/>
    </location>
</feature>
<feature type="compositionally biased region" description="Basic and acidic residues" evidence="2">
    <location>
        <begin position="60"/>
        <end position="77"/>
    </location>
</feature>
<organism evidence="4 5">
    <name type="scientific">Silurus meridionalis</name>
    <name type="common">Southern catfish</name>
    <name type="synonym">Silurus soldatovi meridionalis</name>
    <dbReference type="NCBI Taxonomy" id="175797"/>
    <lineage>
        <taxon>Eukaryota</taxon>
        <taxon>Metazoa</taxon>
        <taxon>Chordata</taxon>
        <taxon>Craniata</taxon>
        <taxon>Vertebrata</taxon>
        <taxon>Euteleostomi</taxon>
        <taxon>Actinopterygii</taxon>
        <taxon>Neopterygii</taxon>
        <taxon>Teleostei</taxon>
        <taxon>Ostariophysi</taxon>
        <taxon>Siluriformes</taxon>
        <taxon>Siluridae</taxon>
        <taxon>Silurus</taxon>
    </lineage>
</organism>
<comment type="caution">
    <text evidence="4">The sequence shown here is derived from an EMBL/GenBank/DDBJ whole genome shotgun (WGS) entry which is preliminary data.</text>
</comment>
<dbReference type="InterPro" id="IPR052790">
    <property type="entry name" value="YEATS_domain"/>
</dbReference>
<dbReference type="PANTHER" id="PTHR47827">
    <property type="entry name" value="AHD DOMAIN-CONTAINING PROTEIN"/>
    <property type="match status" value="1"/>
</dbReference>
<dbReference type="GO" id="GO:0008023">
    <property type="term" value="C:transcription elongation factor complex"/>
    <property type="evidence" value="ECO:0007669"/>
    <property type="project" value="TreeGrafter"/>
</dbReference>
<reference evidence="4" key="1">
    <citation type="submission" date="2020-08" db="EMBL/GenBank/DDBJ databases">
        <title>Chromosome-level assembly of Southern catfish (Silurus meridionalis) provides insights into visual adaptation to the nocturnal and benthic lifestyles.</title>
        <authorList>
            <person name="Zhang Y."/>
            <person name="Wang D."/>
            <person name="Peng Z."/>
        </authorList>
    </citation>
    <scope>NUCLEOTIDE SEQUENCE</scope>
    <source>
        <strain evidence="4">SWU-2019-XX</strain>
        <tissue evidence="4">Muscle</tissue>
    </source>
</reference>
<dbReference type="Gene3D" id="1.20.1270.290">
    <property type="match status" value="1"/>
</dbReference>
<dbReference type="GO" id="GO:0045893">
    <property type="term" value="P:positive regulation of DNA-templated transcription"/>
    <property type="evidence" value="ECO:0007669"/>
    <property type="project" value="TreeGrafter"/>
</dbReference>
<feature type="coiled-coil region" evidence="1">
    <location>
        <begin position="320"/>
        <end position="347"/>
    </location>
</feature>